<reference evidence="2" key="2">
    <citation type="submission" date="2014-07" db="EMBL/GenBank/DDBJ databases">
        <authorList>
            <person name="Hull J."/>
        </authorList>
    </citation>
    <scope>NUCLEOTIDE SEQUENCE</scope>
</reference>
<evidence type="ECO:0000256" key="1">
    <source>
        <dbReference type="SAM" id="MobiDB-lite"/>
    </source>
</evidence>
<reference evidence="2" key="1">
    <citation type="journal article" date="2014" name="PLoS ONE">
        <title>Transcriptome-Based Identification of ABC Transporters in the Western Tarnished Plant Bug Lygus hesperus.</title>
        <authorList>
            <person name="Hull J.J."/>
            <person name="Chaney K."/>
            <person name="Geib S.M."/>
            <person name="Fabrick J.A."/>
            <person name="Brent C.S."/>
            <person name="Walsh D."/>
            <person name="Lavine L.C."/>
        </authorList>
    </citation>
    <scope>NUCLEOTIDE SEQUENCE</scope>
</reference>
<gene>
    <name evidence="2" type="ORF">CM83_101961</name>
    <name evidence="3" type="ORF">g.19030</name>
</gene>
<evidence type="ECO:0000313" key="2">
    <source>
        <dbReference type="EMBL" id="JAG06499.1"/>
    </source>
</evidence>
<protein>
    <submittedName>
        <fullName evidence="2">Uncharacterized protein</fullName>
    </submittedName>
</protein>
<name>A0A0A9WFC3_LYGHE</name>
<reference evidence="3" key="3">
    <citation type="journal article" date="2016" name="Gigascience">
        <title>De novo construction of an expanded transcriptome assembly for the western tarnished plant bug, Lygus hesperus.</title>
        <authorList>
            <person name="Tassone E.E."/>
            <person name="Geib S.M."/>
            <person name="Hall B."/>
            <person name="Fabrick J.A."/>
            <person name="Brent C.S."/>
            <person name="Hull J.J."/>
        </authorList>
    </citation>
    <scope>NUCLEOTIDE SEQUENCE</scope>
</reference>
<feature type="region of interest" description="Disordered" evidence="1">
    <location>
        <begin position="166"/>
        <end position="211"/>
    </location>
</feature>
<feature type="compositionally biased region" description="Basic residues" evidence="1">
    <location>
        <begin position="200"/>
        <end position="211"/>
    </location>
</feature>
<dbReference type="EMBL" id="GBHO01037105">
    <property type="protein sequence ID" value="JAG06499.1"/>
    <property type="molecule type" value="Transcribed_RNA"/>
</dbReference>
<accession>A0A0A9WFC3</accession>
<dbReference type="EMBL" id="GDHC01002114">
    <property type="protein sequence ID" value="JAQ16515.1"/>
    <property type="molecule type" value="Transcribed_RNA"/>
</dbReference>
<feature type="compositionally biased region" description="Polar residues" evidence="1">
    <location>
        <begin position="166"/>
        <end position="177"/>
    </location>
</feature>
<sequence>MGPWELHSKCRAVAEDTVVVGPFTPHTVYMATMGDQLGAEVREDVWKTDSVLVATVRTDWKDAHTTSFRLVEVETLGATTLVAQTVLPTHFLQARTAFTTKNAFFRYFLWYLHTLSRSSSADCASSCEVGLRIVARVIGSDAVESDDSALCEAVTALCLDLDTAQTTTHGHPSNTLEASEDSLASEMHLTSEPEDEVEHRRRKRRRRVRRE</sequence>
<organism evidence="2">
    <name type="scientific">Lygus hesperus</name>
    <name type="common">Western plant bug</name>
    <dbReference type="NCBI Taxonomy" id="30085"/>
    <lineage>
        <taxon>Eukaryota</taxon>
        <taxon>Metazoa</taxon>
        <taxon>Ecdysozoa</taxon>
        <taxon>Arthropoda</taxon>
        <taxon>Hexapoda</taxon>
        <taxon>Insecta</taxon>
        <taxon>Pterygota</taxon>
        <taxon>Neoptera</taxon>
        <taxon>Paraneoptera</taxon>
        <taxon>Hemiptera</taxon>
        <taxon>Heteroptera</taxon>
        <taxon>Panheteroptera</taxon>
        <taxon>Cimicomorpha</taxon>
        <taxon>Miridae</taxon>
        <taxon>Mirini</taxon>
        <taxon>Lygus</taxon>
    </lineage>
</organism>
<evidence type="ECO:0000313" key="3">
    <source>
        <dbReference type="EMBL" id="JAQ16515.1"/>
    </source>
</evidence>
<dbReference type="AlphaFoldDB" id="A0A0A9WFC3"/>
<proteinExistence type="predicted"/>